<evidence type="ECO:0000313" key="8">
    <source>
        <dbReference type="Proteomes" id="UP000799324"/>
    </source>
</evidence>
<keyword evidence="2" id="KW-0645">Protease</keyword>
<evidence type="ECO:0000256" key="1">
    <source>
        <dbReference type="ARBA" id="ARBA00011079"/>
    </source>
</evidence>
<dbReference type="PANTHER" id="PTHR11010:SF23">
    <property type="entry name" value="SERINE PEPTIDASE"/>
    <property type="match status" value="1"/>
</dbReference>
<evidence type="ECO:0000313" key="7">
    <source>
        <dbReference type="EMBL" id="KAF2654875.1"/>
    </source>
</evidence>
<keyword evidence="5" id="KW-0325">Glycoprotein</keyword>
<keyword evidence="4" id="KW-0378">Hydrolase</keyword>
<sequence>MVSIKAALQLLLVAGSSASFHRHFSGMQVGPIDEEDTVFVGGNSTSGWGTFDQLIDHSDPSLGTFSQRYWYGAQFWKGPGSPIVFVNPGEQAADLFNVTYTGNKRLTGKFAEALGAAVVIMEHRYWGESSPYDELTVENLQYLTLDNSIKDNTYFANHFDAPFDKTNSSNAKKAPWIYTGGSYPGALAGWIAVKDPGTFWAYYGTSGVVEAIGDFWQYFVPVEEATPANCSADLNTVINYIDTTLTTGSDSDKAALKAKFLLDDLEDADFAAAIENGPWTWQSGQFYSTTTLGYTPYYRFCDYIENQFPNATNNTAVPGPSGVGLTKALNGYAKWFTELELPGYCANYGFTGEYNTDCLQALNGSNPIYKDLSVQNVGNRQWNWMLCNEPFEYWQDGAPANRTTLVSRLVTADYWRSQCPLWFPEPEYGIAKGKRAEDVNEYTGGWFEGPDNTTRLMMTNGEWDPWRDSTLSSKFRPGGPLQSTPELPVRYLKHGTHCSDLYGPNWAVNEDAKRIADEETANIVQWVGEFYAQKGRRGVREGEVRKVW</sequence>
<name>A0A6A6T4D3_9PLEO</name>
<proteinExistence type="inferred from homology"/>
<dbReference type="EMBL" id="MU004357">
    <property type="protein sequence ID" value="KAF2654875.1"/>
    <property type="molecule type" value="Genomic_DNA"/>
</dbReference>
<gene>
    <name evidence="7" type="ORF">K491DRAFT_693417</name>
</gene>
<dbReference type="PANTHER" id="PTHR11010">
    <property type="entry name" value="PROTEASE S28 PRO-X CARBOXYPEPTIDASE-RELATED"/>
    <property type="match status" value="1"/>
</dbReference>
<dbReference type="AlphaFoldDB" id="A0A6A6T4D3"/>
<dbReference type="SUPFAM" id="SSF53474">
    <property type="entry name" value="alpha/beta-Hydrolases"/>
    <property type="match status" value="1"/>
</dbReference>
<dbReference type="GO" id="GO:0070008">
    <property type="term" value="F:serine-type exopeptidase activity"/>
    <property type="evidence" value="ECO:0007669"/>
    <property type="project" value="InterPro"/>
</dbReference>
<keyword evidence="3 6" id="KW-0732">Signal</keyword>
<evidence type="ECO:0000256" key="5">
    <source>
        <dbReference type="ARBA" id="ARBA00023180"/>
    </source>
</evidence>
<dbReference type="Proteomes" id="UP000799324">
    <property type="component" value="Unassembled WGS sequence"/>
</dbReference>
<dbReference type="InterPro" id="IPR008758">
    <property type="entry name" value="Peptidase_S28"/>
</dbReference>
<feature type="signal peptide" evidence="6">
    <location>
        <begin position="1"/>
        <end position="18"/>
    </location>
</feature>
<dbReference type="InterPro" id="IPR029058">
    <property type="entry name" value="AB_hydrolase_fold"/>
</dbReference>
<evidence type="ECO:0000256" key="4">
    <source>
        <dbReference type="ARBA" id="ARBA00022801"/>
    </source>
</evidence>
<accession>A0A6A6T4D3</accession>
<dbReference type="GO" id="GO:0006508">
    <property type="term" value="P:proteolysis"/>
    <property type="evidence" value="ECO:0007669"/>
    <property type="project" value="UniProtKB-KW"/>
</dbReference>
<reference evidence="7" key="1">
    <citation type="journal article" date="2020" name="Stud. Mycol.">
        <title>101 Dothideomycetes genomes: a test case for predicting lifestyles and emergence of pathogens.</title>
        <authorList>
            <person name="Haridas S."/>
            <person name="Albert R."/>
            <person name="Binder M."/>
            <person name="Bloem J."/>
            <person name="Labutti K."/>
            <person name="Salamov A."/>
            <person name="Andreopoulos B."/>
            <person name="Baker S."/>
            <person name="Barry K."/>
            <person name="Bills G."/>
            <person name="Bluhm B."/>
            <person name="Cannon C."/>
            <person name="Castanera R."/>
            <person name="Culley D."/>
            <person name="Daum C."/>
            <person name="Ezra D."/>
            <person name="Gonzalez J."/>
            <person name="Henrissat B."/>
            <person name="Kuo A."/>
            <person name="Liang C."/>
            <person name="Lipzen A."/>
            <person name="Lutzoni F."/>
            <person name="Magnuson J."/>
            <person name="Mondo S."/>
            <person name="Nolan M."/>
            <person name="Ohm R."/>
            <person name="Pangilinan J."/>
            <person name="Park H.-J."/>
            <person name="Ramirez L."/>
            <person name="Alfaro M."/>
            <person name="Sun H."/>
            <person name="Tritt A."/>
            <person name="Yoshinaga Y."/>
            <person name="Zwiers L.-H."/>
            <person name="Turgeon B."/>
            <person name="Goodwin S."/>
            <person name="Spatafora J."/>
            <person name="Crous P."/>
            <person name="Grigoriev I."/>
        </authorList>
    </citation>
    <scope>NUCLEOTIDE SEQUENCE</scope>
    <source>
        <strain evidence="7">CBS 122681</strain>
    </source>
</reference>
<dbReference type="GO" id="GO:0008239">
    <property type="term" value="F:dipeptidyl-peptidase activity"/>
    <property type="evidence" value="ECO:0007669"/>
    <property type="project" value="TreeGrafter"/>
</dbReference>
<protein>
    <recommendedName>
        <fullName evidence="9">Serine peptidase</fullName>
    </recommendedName>
</protein>
<dbReference type="Gene3D" id="3.40.50.1820">
    <property type="entry name" value="alpha/beta hydrolase"/>
    <property type="match status" value="2"/>
</dbReference>
<evidence type="ECO:0008006" key="9">
    <source>
        <dbReference type="Google" id="ProtNLM"/>
    </source>
</evidence>
<feature type="chain" id="PRO_5025516880" description="Serine peptidase" evidence="6">
    <location>
        <begin position="19"/>
        <end position="548"/>
    </location>
</feature>
<comment type="similarity">
    <text evidence="1">Belongs to the peptidase S28 family.</text>
</comment>
<dbReference type="FunFam" id="3.40.50.1820:FF:000165">
    <property type="entry name" value="Serine peptidase, putative"/>
    <property type="match status" value="1"/>
</dbReference>
<evidence type="ECO:0000256" key="2">
    <source>
        <dbReference type="ARBA" id="ARBA00022670"/>
    </source>
</evidence>
<keyword evidence="8" id="KW-1185">Reference proteome</keyword>
<evidence type="ECO:0000256" key="6">
    <source>
        <dbReference type="SAM" id="SignalP"/>
    </source>
</evidence>
<evidence type="ECO:0000256" key="3">
    <source>
        <dbReference type="ARBA" id="ARBA00022729"/>
    </source>
</evidence>
<dbReference type="Pfam" id="PF05577">
    <property type="entry name" value="Peptidase_S28"/>
    <property type="match status" value="1"/>
</dbReference>
<dbReference type="OrthoDB" id="1735038at2759"/>
<organism evidence="7 8">
    <name type="scientific">Lophiostoma macrostomum CBS 122681</name>
    <dbReference type="NCBI Taxonomy" id="1314788"/>
    <lineage>
        <taxon>Eukaryota</taxon>
        <taxon>Fungi</taxon>
        <taxon>Dikarya</taxon>
        <taxon>Ascomycota</taxon>
        <taxon>Pezizomycotina</taxon>
        <taxon>Dothideomycetes</taxon>
        <taxon>Pleosporomycetidae</taxon>
        <taxon>Pleosporales</taxon>
        <taxon>Lophiostomataceae</taxon>
        <taxon>Lophiostoma</taxon>
    </lineage>
</organism>